<feature type="transmembrane region" description="Helical" evidence="13">
    <location>
        <begin position="175"/>
        <end position="195"/>
    </location>
</feature>
<dbReference type="PANTHER" id="PTHR43298">
    <property type="entry name" value="MULTIDRUG RESISTANCE PROTEIN NORM-RELATED"/>
    <property type="match status" value="1"/>
</dbReference>
<feature type="transmembrane region" description="Helical" evidence="13">
    <location>
        <begin position="201"/>
        <end position="224"/>
    </location>
</feature>
<keyword evidence="8 13" id="KW-0812">Transmembrane</keyword>
<protein>
    <recommendedName>
        <fullName evidence="4">Probable multidrug resistance protein NorM</fullName>
    </recommendedName>
    <alternativeName>
        <fullName evidence="12">Multidrug-efflux transporter</fullName>
    </alternativeName>
</protein>
<dbReference type="GO" id="GO:0006811">
    <property type="term" value="P:monoatomic ion transport"/>
    <property type="evidence" value="ECO:0007669"/>
    <property type="project" value="UniProtKB-KW"/>
</dbReference>
<evidence type="ECO:0000313" key="14">
    <source>
        <dbReference type="EMBL" id="SER84159.1"/>
    </source>
</evidence>
<organism evidence="14 15">
    <name type="scientific">Butyrivibrio fibrisolvens</name>
    <dbReference type="NCBI Taxonomy" id="831"/>
    <lineage>
        <taxon>Bacteria</taxon>
        <taxon>Bacillati</taxon>
        <taxon>Bacillota</taxon>
        <taxon>Clostridia</taxon>
        <taxon>Lachnospirales</taxon>
        <taxon>Lachnospiraceae</taxon>
        <taxon>Butyrivibrio</taxon>
    </lineage>
</organism>
<evidence type="ECO:0000313" key="15">
    <source>
        <dbReference type="Proteomes" id="UP000182584"/>
    </source>
</evidence>
<keyword evidence="11 13" id="KW-0472">Membrane</keyword>
<evidence type="ECO:0000256" key="1">
    <source>
        <dbReference type="ARBA" id="ARBA00003408"/>
    </source>
</evidence>
<dbReference type="InterPro" id="IPR002528">
    <property type="entry name" value="MATE_fam"/>
</dbReference>
<proteinExistence type="inferred from homology"/>
<dbReference type="GO" id="GO:0042910">
    <property type="term" value="F:xenobiotic transmembrane transporter activity"/>
    <property type="evidence" value="ECO:0007669"/>
    <property type="project" value="InterPro"/>
</dbReference>
<dbReference type="PIRSF" id="PIRSF006603">
    <property type="entry name" value="DinF"/>
    <property type="match status" value="1"/>
</dbReference>
<keyword evidence="7" id="KW-1003">Cell membrane</keyword>
<keyword evidence="5" id="KW-0813">Transport</keyword>
<evidence type="ECO:0000256" key="9">
    <source>
        <dbReference type="ARBA" id="ARBA00022989"/>
    </source>
</evidence>
<name>A0A1H9SIT9_BUTFI</name>
<evidence type="ECO:0000256" key="10">
    <source>
        <dbReference type="ARBA" id="ARBA00023065"/>
    </source>
</evidence>
<dbReference type="eggNOG" id="COG0534">
    <property type="taxonomic scope" value="Bacteria"/>
</dbReference>
<evidence type="ECO:0000256" key="4">
    <source>
        <dbReference type="ARBA" id="ARBA00020268"/>
    </source>
</evidence>
<dbReference type="GO" id="GO:0005886">
    <property type="term" value="C:plasma membrane"/>
    <property type="evidence" value="ECO:0007669"/>
    <property type="project" value="UniProtKB-SubCell"/>
</dbReference>
<accession>A0A1H9SIT9</accession>
<dbReference type="CDD" id="cd13138">
    <property type="entry name" value="MATE_yoeA_like"/>
    <property type="match status" value="1"/>
</dbReference>
<feature type="transmembrane region" description="Helical" evidence="13">
    <location>
        <begin position="329"/>
        <end position="350"/>
    </location>
</feature>
<evidence type="ECO:0000256" key="2">
    <source>
        <dbReference type="ARBA" id="ARBA00004651"/>
    </source>
</evidence>
<feature type="transmembrane region" description="Helical" evidence="13">
    <location>
        <begin position="69"/>
        <end position="88"/>
    </location>
</feature>
<evidence type="ECO:0000256" key="12">
    <source>
        <dbReference type="ARBA" id="ARBA00031636"/>
    </source>
</evidence>
<evidence type="ECO:0000256" key="6">
    <source>
        <dbReference type="ARBA" id="ARBA00022449"/>
    </source>
</evidence>
<feature type="transmembrane region" description="Helical" evidence="13">
    <location>
        <begin position="21"/>
        <end position="42"/>
    </location>
</feature>
<evidence type="ECO:0000256" key="8">
    <source>
        <dbReference type="ARBA" id="ARBA00022692"/>
    </source>
</evidence>
<dbReference type="Proteomes" id="UP000182584">
    <property type="component" value="Unassembled WGS sequence"/>
</dbReference>
<gene>
    <name evidence="14" type="ORF">SAMN04487884_11237</name>
</gene>
<evidence type="ECO:0000256" key="11">
    <source>
        <dbReference type="ARBA" id="ARBA00023136"/>
    </source>
</evidence>
<feature type="transmembrane region" description="Helical" evidence="13">
    <location>
        <begin position="362"/>
        <end position="386"/>
    </location>
</feature>
<keyword evidence="6" id="KW-0050">Antiport</keyword>
<evidence type="ECO:0000256" key="7">
    <source>
        <dbReference type="ARBA" id="ARBA00022475"/>
    </source>
</evidence>
<comment type="similarity">
    <text evidence="3">Belongs to the multi antimicrobial extrusion (MATE) (TC 2.A.66.1) family.</text>
</comment>
<sequence>MTEVSIKRKSRTKLDMTKGPIMKLVILFALPIIASNVLQQFYTIMDTLIIGNFCGATSIAAIGTSSQPVEVFMCVFMGIGGGVSILVSMHTGSKDDESLRKTVKTSVSFTYITAIPLAVLGIILTPVILRFMNVPEDTWDLAVLYIRIVFVGLLGNMGYNMNAGVLRGLGDSSSTLLFLIISSVTNIVLDLLFVAGFGMDVAGAAIATIIAMYLSWFSSVIYIIRKYPHIEFSFLPKGIDRESLKNILKLGLPLGFNNSLYTVGHILLQTLINLQGSAFMAGASVAGKIMGVSSVAISSFSQAMSTFAGQNFGARDYGRLKKGGRIVPLYSALITMSLGIVMYIFAPQLVGFFTKDGMAIKYALLCVHIQIPFQWCFCVLNTILNLANGIGAVRYSTVVNLLMLWAVRIPSAYLIATFWDGHYVTGGVSISFVFGMLAALLFYRSSHWARICRA</sequence>
<dbReference type="NCBIfam" id="TIGR00797">
    <property type="entry name" value="matE"/>
    <property type="match status" value="1"/>
</dbReference>
<dbReference type="InterPro" id="IPR048279">
    <property type="entry name" value="MdtK-like"/>
</dbReference>
<dbReference type="PANTHER" id="PTHR43298:SF2">
    <property type="entry name" value="FMN_FAD EXPORTER YEEO-RELATED"/>
    <property type="match status" value="1"/>
</dbReference>
<dbReference type="GO" id="GO:0015297">
    <property type="term" value="F:antiporter activity"/>
    <property type="evidence" value="ECO:0007669"/>
    <property type="project" value="UniProtKB-KW"/>
</dbReference>
<dbReference type="RefSeq" id="WP_051211670.1">
    <property type="nucleotide sequence ID" value="NZ_FOGJ01000012.1"/>
</dbReference>
<keyword evidence="9 13" id="KW-1133">Transmembrane helix</keyword>
<evidence type="ECO:0000256" key="5">
    <source>
        <dbReference type="ARBA" id="ARBA00022448"/>
    </source>
</evidence>
<dbReference type="OrthoDB" id="9776324at2"/>
<dbReference type="EMBL" id="FOGJ01000012">
    <property type="protein sequence ID" value="SER84159.1"/>
    <property type="molecule type" value="Genomic_DNA"/>
</dbReference>
<dbReference type="Pfam" id="PF01554">
    <property type="entry name" value="MatE"/>
    <property type="match status" value="2"/>
</dbReference>
<dbReference type="AlphaFoldDB" id="A0A1H9SIT9"/>
<evidence type="ECO:0000256" key="3">
    <source>
        <dbReference type="ARBA" id="ARBA00010199"/>
    </source>
</evidence>
<feature type="transmembrane region" description="Helical" evidence="13">
    <location>
        <begin position="144"/>
        <end position="163"/>
    </location>
</feature>
<evidence type="ECO:0000256" key="13">
    <source>
        <dbReference type="SAM" id="Phobius"/>
    </source>
</evidence>
<comment type="function">
    <text evidence="1">Multidrug efflux pump.</text>
</comment>
<feature type="transmembrane region" description="Helical" evidence="13">
    <location>
        <begin position="109"/>
        <end position="132"/>
    </location>
</feature>
<comment type="subcellular location">
    <subcellularLocation>
        <location evidence="2">Cell membrane</location>
        <topology evidence="2">Multi-pass membrane protein</topology>
    </subcellularLocation>
</comment>
<reference evidence="14 15" key="1">
    <citation type="submission" date="2016-10" db="EMBL/GenBank/DDBJ databases">
        <authorList>
            <person name="de Groot N.N."/>
        </authorList>
    </citation>
    <scope>NUCLEOTIDE SEQUENCE [LARGE SCALE GENOMIC DNA]</scope>
    <source>
        <strain evidence="14 15">AR40</strain>
    </source>
</reference>
<keyword evidence="10" id="KW-0406">Ion transport</keyword>
<feature type="transmembrane region" description="Helical" evidence="13">
    <location>
        <begin position="398"/>
        <end position="416"/>
    </location>
</feature>
<dbReference type="InterPro" id="IPR050222">
    <property type="entry name" value="MATE_MdtK"/>
</dbReference>
<feature type="transmembrane region" description="Helical" evidence="13">
    <location>
        <begin position="422"/>
        <end position="443"/>
    </location>
</feature>